<dbReference type="AlphaFoldDB" id="A0A1B6IX91"/>
<reference evidence="1" key="1">
    <citation type="submission" date="2015-11" db="EMBL/GenBank/DDBJ databases">
        <title>De novo transcriptome assembly of four potential Pierce s Disease insect vectors from Arizona vineyards.</title>
        <authorList>
            <person name="Tassone E.E."/>
        </authorList>
    </citation>
    <scope>NUCLEOTIDE SEQUENCE</scope>
</reference>
<name>A0A1B6IX91_9HEMI</name>
<evidence type="ECO:0008006" key="2">
    <source>
        <dbReference type="Google" id="ProtNLM"/>
    </source>
</evidence>
<evidence type="ECO:0000313" key="1">
    <source>
        <dbReference type="EMBL" id="JAS91538.1"/>
    </source>
</evidence>
<organism evidence="1">
    <name type="scientific">Homalodisca liturata</name>
    <dbReference type="NCBI Taxonomy" id="320908"/>
    <lineage>
        <taxon>Eukaryota</taxon>
        <taxon>Metazoa</taxon>
        <taxon>Ecdysozoa</taxon>
        <taxon>Arthropoda</taxon>
        <taxon>Hexapoda</taxon>
        <taxon>Insecta</taxon>
        <taxon>Pterygota</taxon>
        <taxon>Neoptera</taxon>
        <taxon>Paraneoptera</taxon>
        <taxon>Hemiptera</taxon>
        <taxon>Auchenorrhyncha</taxon>
        <taxon>Membracoidea</taxon>
        <taxon>Cicadellidae</taxon>
        <taxon>Cicadellinae</taxon>
        <taxon>Proconiini</taxon>
        <taxon>Homalodisca</taxon>
    </lineage>
</organism>
<dbReference type="EMBL" id="GECU01016168">
    <property type="protein sequence ID" value="JAS91538.1"/>
    <property type="molecule type" value="Transcribed_RNA"/>
</dbReference>
<gene>
    <name evidence="1" type="ORF">g.55828</name>
</gene>
<sequence length="273" mass="31470">ESHATVDIDIPYSLASAACYLPAGMKRISQLFKILDTAYRFNRKRELSLVLIKYRDSIERLFKHRLTNAYFEQLNFIAGEYIEFLPVRVMDSGRMVESVAITVRDGADIDGLLFRHFISEYDKWARGRGMPGTARTIHPDFRAEEVEVPRMPIPGMSAVEAKEREEAQQGPLEADRAKARQAASSIYERIKEKERLRREAFKNEQTIAEDYEGKIDSLFAVGARRAVRLSDLVFQFGNGFGCRDRILRSLRDKYCVKKFDGIEYVVRVARQDI</sequence>
<protein>
    <recommendedName>
        <fullName evidence="2">CDT1 Geminin-binding domain-containing protein</fullName>
    </recommendedName>
</protein>
<feature type="non-terminal residue" evidence="1">
    <location>
        <position position="1"/>
    </location>
</feature>
<accession>A0A1B6IX91</accession>
<proteinExistence type="predicted"/>